<gene>
    <name evidence="1" type="ORF">L484_021856</name>
</gene>
<evidence type="ECO:0000313" key="1">
    <source>
        <dbReference type="EMBL" id="EXB37649.1"/>
    </source>
</evidence>
<dbReference type="InterPro" id="IPR036188">
    <property type="entry name" value="FAD/NAD-bd_sf"/>
</dbReference>
<dbReference type="Proteomes" id="UP000030645">
    <property type="component" value="Unassembled WGS sequence"/>
</dbReference>
<dbReference type="Gene3D" id="3.50.50.60">
    <property type="entry name" value="FAD/NAD(P)-binding domain"/>
    <property type="match status" value="1"/>
</dbReference>
<dbReference type="AlphaFoldDB" id="W9QSR9"/>
<sequence>MINLIIFTQYEDKALISSQVFPSITNIEGNKIKFENGKIKRFDAIIFATGYRSTIKNWLKDEETKGLMILECQKQDSLIIGKGRMVFVVLDLGVEDC</sequence>
<evidence type="ECO:0008006" key="3">
    <source>
        <dbReference type="Google" id="ProtNLM"/>
    </source>
</evidence>
<dbReference type="EMBL" id="KE343643">
    <property type="protein sequence ID" value="EXB37649.1"/>
    <property type="molecule type" value="Genomic_DNA"/>
</dbReference>
<keyword evidence="2" id="KW-1185">Reference proteome</keyword>
<organism evidence="1 2">
    <name type="scientific">Morus notabilis</name>
    <dbReference type="NCBI Taxonomy" id="981085"/>
    <lineage>
        <taxon>Eukaryota</taxon>
        <taxon>Viridiplantae</taxon>
        <taxon>Streptophyta</taxon>
        <taxon>Embryophyta</taxon>
        <taxon>Tracheophyta</taxon>
        <taxon>Spermatophyta</taxon>
        <taxon>Magnoliopsida</taxon>
        <taxon>eudicotyledons</taxon>
        <taxon>Gunneridae</taxon>
        <taxon>Pentapetalae</taxon>
        <taxon>rosids</taxon>
        <taxon>fabids</taxon>
        <taxon>Rosales</taxon>
        <taxon>Moraceae</taxon>
        <taxon>Moreae</taxon>
        <taxon>Morus</taxon>
    </lineage>
</organism>
<protein>
    <recommendedName>
        <fullName evidence="3">Flavin-containing monooxygenase</fullName>
    </recommendedName>
</protein>
<accession>W9QSR9</accession>
<dbReference type="STRING" id="981085.W9QSR9"/>
<evidence type="ECO:0000313" key="2">
    <source>
        <dbReference type="Proteomes" id="UP000030645"/>
    </source>
</evidence>
<name>W9QSR9_9ROSA</name>
<reference evidence="2" key="1">
    <citation type="submission" date="2013-01" db="EMBL/GenBank/DDBJ databases">
        <title>Draft Genome Sequence of a Mulberry Tree, Morus notabilis C.K. Schneid.</title>
        <authorList>
            <person name="He N."/>
            <person name="Zhao S."/>
        </authorList>
    </citation>
    <scope>NUCLEOTIDE SEQUENCE</scope>
</reference>
<proteinExistence type="predicted"/>